<proteinExistence type="inferred from homology"/>
<keyword evidence="3 4" id="KW-0539">Nucleus</keyword>
<dbReference type="SMART" id="SM00389">
    <property type="entry name" value="HOX"/>
    <property type="match status" value="1"/>
</dbReference>
<feature type="DNA-binding region" description="Homeobox" evidence="3">
    <location>
        <begin position="17"/>
        <end position="63"/>
    </location>
</feature>
<dbReference type="InterPro" id="IPR001356">
    <property type="entry name" value="HD"/>
</dbReference>
<protein>
    <recommendedName>
        <fullName evidence="5">Homeobox domain-containing protein</fullName>
    </recommendedName>
</protein>
<keyword evidence="8" id="KW-1185">Reference proteome</keyword>
<dbReference type="InterPro" id="IPR051440">
    <property type="entry name" value="Goosecoid-like_HB"/>
</dbReference>
<dbReference type="GO" id="GO:0005634">
    <property type="term" value="C:nucleus"/>
    <property type="evidence" value="ECO:0007669"/>
    <property type="project" value="UniProtKB-SubCell"/>
</dbReference>
<evidence type="ECO:0000256" key="3">
    <source>
        <dbReference type="PROSITE-ProRule" id="PRU00108"/>
    </source>
</evidence>
<gene>
    <name evidence="7" type="ORF">niasHT_014731</name>
    <name evidence="6" type="ORF">niasHT_028437</name>
</gene>
<comment type="caution">
    <text evidence="7">The sequence shown here is derived from an EMBL/GenBank/DDBJ whole genome shotgun (WGS) entry which is preliminary data.</text>
</comment>
<comment type="similarity">
    <text evidence="2">Belongs to the paired homeobox family. Bicoid subfamily.</text>
</comment>
<dbReference type="GO" id="GO:0003677">
    <property type="term" value="F:DNA binding"/>
    <property type="evidence" value="ECO:0007669"/>
    <property type="project" value="UniProtKB-UniRule"/>
</dbReference>
<dbReference type="Pfam" id="PF00046">
    <property type="entry name" value="Homeodomain"/>
    <property type="match status" value="1"/>
</dbReference>
<evidence type="ECO:0000256" key="1">
    <source>
        <dbReference type="ARBA" id="ARBA00004123"/>
    </source>
</evidence>
<reference evidence="7 8" key="1">
    <citation type="submission" date="2024-10" db="EMBL/GenBank/DDBJ databases">
        <authorList>
            <person name="Kim D."/>
        </authorList>
    </citation>
    <scope>NUCLEOTIDE SEQUENCE [LARGE SCALE GENOMIC DNA]</scope>
    <source>
        <strain evidence="7">BH-2024</strain>
    </source>
</reference>
<evidence type="ECO:0000256" key="4">
    <source>
        <dbReference type="RuleBase" id="RU000682"/>
    </source>
</evidence>
<dbReference type="AlphaFoldDB" id="A0ABD2KXG7"/>
<sequence>MNFPFFQLSAISSEKRKRRHRTIFTECQLYTMEEAFISCQYPDVQMRENLADKLKLREERVERFDPFTWRQLFFALKKTGSKKFIRISFTFVAIAKLCLRRTMAIAECFHGNCSNRADRTIKKATTTQYPTAFNAENKFR</sequence>
<dbReference type="InterPro" id="IPR009057">
    <property type="entry name" value="Homeodomain-like_sf"/>
</dbReference>
<evidence type="ECO:0000256" key="2">
    <source>
        <dbReference type="ARBA" id="ARBA00006503"/>
    </source>
</evidence>
<evidence type="ECO:0000313" key="7">
    <source>
        <dbReference type="EMBL" id="KAL3107367.1"/>
    </source>
</evidence>
<dbReference type="Proteomes" id="UP001620626">
    <property type="component" value="Unassembled WGS sequence"/>
</dbReference>
<keyword evidence="3 4" id="KW-0238">DNA-binding</keyword>
<name>A0ABD2KXG7_9BILA</name>
<evidence type="ECO:0000259" key="5">
    <source>
        <dbReference type="PROSITE" id="PS50071"/>
    </source>
</evidence>
<keyword evidence="3 4" id="KW-0371">Homeobox</keyword>
<evidence type="ECO:0000313" key="6">
    <source>
        <dbReference type="EMBL" id="KAL3091195.1"/>
    </source>
</evidence>
<comment type="subcellular location">
    <subcellularLocation>
        <location evidence="1 3 4">Nucleus</location>
    </subcellularLocation>
</comment>
<accession>A0ABD2KXG7</accession>
<dbReference type="PANTHER" id="PTHR46643">
    <property type="entry name" value="HOMEOBOX PROTEIN GOOSECOID-RELATED"/>
    <property type="match status" value="1"/>
</dbReference>
<feature type="domain" description="Homeobox" evidence="5">
    <location>
        <begin position="15"/>
        <end position="62"/>
    </location>
</feature>
<dbReference type="PROSITE" id="PS50071">
    <property type="entry name" value="HOMEOBOX_2"/>
    <property type="match status" value="1"/>
</dbReference>
<dbReference type="SUPFAM" id="SSF46689">
    <property type="entry name" value="Homeodomain-like"/>
    <property type="match status" value="1"/>
</dbReference>
<organism evidence="7 8">
    <name type="scientific">Heterodera trifolii</name>
    <dbReference type="NCBI Taxonomy" id="157864"/>
    <lineage>
        <taxon>Eukaryota</taxon>
        <taxon>Metazoa</taxon>
        <taxon>Ecdysozoa</taxon>
        <taxon>Nematoda</taxon>
        <taxon>Chromadorea</taxon>
        <taxon>Rhabditida</taxon>
        <taxon>Tylenchina</taxon>
        <taxon>Tylenchomorpha</taxon>
        <taxon>Tylenchoidea</taxon>
        <taxon>Heteroderidae</taxon>
        <taxon>Heteroderinae</taxon>
        <taxon>Heterodera</taxon>
    </lineage>
</organism>
<dbReference type="EMBL" id="JBICBT010000621">
    <property type="protein sequence ID" value="KAL3107367.1"/>
    <property type="molecule type" value="Genomic_DNA"/>
</dbReference>
<dbReference type="PANTHER" id="PTHR46643:SF1">
    <property type="entry name" value="HOMEOBOX PROTEIN GOOSECOID-2"/>
    <property type="match status" value="1"/>
</dbReference>
<dbReference type="EMBL" id="JBICBT010000948">
    <property type="protein sequence ID" value="KAL3091195.1"/>
    <property type="molecule type" value="Genomic_DNA"/>
</dbReference>
<evidence type="ECO:0000313" key="8">
    <source>
        <dbReference type="Proteomes" id="UP001620626"/>
    </source>
</evidence>
<dbReference type="Gene3D" id="1.10.10.60">
    <property type="entry name" value="Homeodomain-like"/>
    <property type="match status" value="1"/>
</dbReference>